<dbReference type="Proteomes" id="UP000501253">
    <property type="component" value="Chromosome"/>
</dbReference>
<dbReference type="Gene3D" id="1.20.5.3310">
    <property type="match status" value="1"/>
</dbReference>
<reference evidence="10 11" key="1">
    <citation type="submission" date="2019-08" db="EMBL/GenBank/DDBJ databases">
        <title>Complete genome sequence of Thermosulfurimonas marina SU872T, an anaerobic thermophilic chemolithoautotrophic bacterium isolated from a shallow marine hydrothermal vent.</title>
        <authorList>
            <person name="Allioux M."/>
            <person name="Jebbar M."/>
            <person name="Slobodkina G."/>
            <person name="Slobodkin A."/>
            <person name="Moalic Y."/>
            <person name="Frolova A."/>
            <person name="Shao Z."/>
            <person name="Alain K."/>
        </authorList>
    </citation>
    <scope>NUCLEOTIDE SEQUENCE [LARGE SCALE GENOMIC DNA]</scope>
    <source>
        <strain evidence="10 11">SU872</strain>
    </source>
</reference>
<dbReference type="InterPro" id="IPR006312">
    <property type="entry name" value="TatA/E"/>
</dbReference>
<evidence type="ECO:0000256" key="7">
    <source>
        <dbReference type="ARBA" id="ARBA00023010"/>
    </source>
</evidence>
<dbReference type="EMBL" id="CP042909">
    <property type="protein sequence ID" value="QJA06724.1"/>
    <property type="molecule type" value="Genomic_DNA"/>
</dbReference>
<keyword evidence="3 9" id="KW-1003">Cell membrane</keyword>
<dbReference type="PANTHER" id="PTHR42982">
    <property type="entry name" value="SEC-INDEPENDENT PROTEIN TRANSLOCASE PROTEIN TATA"/>
    <property type="match status" value="1"/>
</dbReference>
<evidence type="ECO:0000313" key="11">
    <source>
        <dbReference type="Proteomes" id="UP000501253"/>
    </source>
</evidence>
<evidence type="ECO:0000256" key="8">
    <source>
        <dbReference type="ARBA" id="ARBA00023136"/>
    </source>
</evidence>
<dbReference type="InterPro" id="IPR003369">
    <property type="entry name" value="TatA/B/E"/>
</dbReference>
<keyword evidence="4 9" id="KW-0812">Transmembrane</keyword>
<dbReference type="GO" id="GO:0008320">
    <property type="term" value="F:protein transmembrane transporter activity"/>
    <property type="evidence" value="ECO:0007669"/>
    <property type="project" value="UniProtKB-UniRule"/>
</dbReference>
<organism evidence="10 11">
    <name type="scientific">Thermosulfurimonas marina</name>
    <dbReference type="NCBI Taxonomy" id="2047767"/>
    <lineage>
        <taxon>Bacteria</taxon>
        <taxon>Pseudomonadati</taxon>
        <taxon>Thermodesulfobacteriota</taxon>
        <taxon>Thermodesulfobacteria</taxon>
        <taxon>Thermodesulfobacteriales</taxon>
        <taxon>Thermodesulfobacteriaceae</taxon>
        <taxon>Thermosulfurimonas</taxon>
    </lineage>
</organism>
<evidence type="ECO:0000256" key="5">
    <source>
        <dbReference type="ARBA" id="ARBA00022927"/>
    </source>
</evidence>
<comment type="subunit">
    <text evidence="9">Forms a complex with TatC.</text>
</comment>
<keyword evidence="6 9" id="KW-1133">Transmembrane helix</keyword>
<dbReference type="GO" id="GO:0043953">
    <property type="term" value="P:protein transport by the Tat complex"/>
    <property type="evidence" value="ECO:0007669"/>
    <property type="project" value="UniProtKB-UniRule"/>
</dbReference>
<evidence type="ECO:0000256" key="3">
    <source>
        <dbReference type="ARBA" id="ARBA00022475"/>
    </source>
</evidence>
<comment type="function">
    <text evidence="9">Part of the twin-arginine translocation (Tat) system that transports large folded proteins containing a characteristic twin-arginine motif in their signal peptide across membranes. TatA could form the protein-conducting channel of the Tat system.</text>
</comment>
<name>A0A6H1WU96_9BACT</name>
<protein>
    <recommendedName>
        <fullName evidence="9">Sec-independent protein translocase protein TatA</fullName>
    </recommendedName>
</protein>
<accession>A0A6H1WU96</accession>
<evidence type="ECO:0000256" key="9">
    <source>
        <dbReference type="HAMAP-Rule" id="MF_00236"/>
    </source>
</evidence>
<evidence type="ECO:0000256" key="2">
    <source>
        <dbReference type="ARBA" id="ARBA00022448"/>
    </source>
</evidence>
<evidence type="ECO:0000256" key="4">
    <source>
        <dbReference type="ARBA" id="ARBA00022692"/>
    </source>
</evidence>
<evidence type="ECO:0000256" key="6">
    <source>
        <dbReference type="ARBA" id="ARBA00022989"/>
    </source>
</evidence>
<evidence type="ECO:0000313" key="10">
    <source>
        <dbReference type="EMBL" id="QJA06724.1"/>
    </source>
</evidence>
<comment type="similarity">
    <text evidence="9">Belongs to the TatA/E family.</text>
</comment>
<evidence type="ECO:0000256" key="1">
    <source>
        <dbReference type="ARBA" id="ARBA00004162"/>
    </source>
</evidence>
<keyword evidence="7 9" id="KW-0811">Translocation</keyword>
<keyword evidence="8 9" id="KW-0472">Membrane</keyword>
<dbReference type="PRINTS" id="PR01506">
    <property type="entry name" value="TATBPROTEIN"/>
</dbReference>
<comment type="subcellular location">
    <subcellularLocation>
        <location evidence="1 9">Cell membrane</location>
        <topology evidence="1 9">Single-pass membrane protein</topology>
    </subcellularLocation>
</comment>
<dbReference type="KEGG" id="tmai:FVE67_07925"/>
<dbReference type="NCBIfam" id="TIGR01411">
    <property type="entry name" value="tatAE"/>
    <property type="match status" value="1"/>
</dbReference>
<keyword evidence="2 9" id="KW-0813">Transport</keyword>
<dbReference type="HAMAP" id="MF_00236">
    <property type="entry name" value="TatA_E"/>
    <property type="match status" value="1"/>
</dbReference>
<dbReference type="Pfam" id="PF02416">
    <property type="entry name" value="TatA_B_E"/>
    <property type="match status" value="1"/>
</dbReference>
<keyword evidence="11" id="KW-1185">Reference proteome</keyword>
<dbReference type="RefSeq" id="WP_168720077.1">
    <property type="nucleotide sequence ID" value="NZ_CP042909.1"/>
</dbReference>
<dbReference type="AlphaFoldDB" id="A0A6H1WU96"/>
<dbReference type="PANTHER" id="PTHR42982:SF1">
    <property type="entry name" value="SEC-INDEPENDENT PROTEIN TRANSLOCASE PROTEIN TATA"/>
    <property type="match status" value="1"/>
</dbReference>
<keyword evidence="5 9" id="KW-0653">Protein transport</keyword>
<dbReference type="GO" id="GO:0033281">
    <property type="term" value="C:TAT protein transport complex"/>
    <property type="evidence" value="ECO:0007669"/>
    <property type="project" value="UniProtKB-UniRule"/>
</dbReference>
<proteinExistence type="inferred from homology"/>
<sequence length="67" mass="7358">MFGLGTQELLIILFIAFLLFGAKRLPEIGAGLGKGIRSFKQALHEADVKETVEKLETPQEETRAQSA</sequence>
<gene>
    <name evidence="9" type="primary">tatA</name>
    <name evidence="10" type="ORF">FVE67_07925</name>
</gene>